<keyword evidence="4" id="KW-1185">Reference proteome</keyword>
<name>A0A0A1T3P1_9HYPO</name>
<dbReference type="HOGENOM" id="CLU_061825_0_0_1"/>
<feature type="compositionally biased region" description="Low complexity" evidence="1">
    <location>
        <begin position="13"/>
        <end position="24"/>
    </location>
</feature>
<feature type="transmembrane region" description="Helical" evidence="2">
    <location>
        <begin position="99"/>
        <end position="120"/>
    </location>
</feature>
<dbReference type="OrthoDB" id="5288586at2759"/>
<gene>
    <name evidence="3" type="ORF">VHEMI00846</name>
</gene>
<dbReference type="InterPro" id="IPR010699">
    <property type="entry name" value="DUF1275"/>
</dbReference>
<feature type="region of interest" description="Disordered" evidence="1">
    <location>
        <begin position="1"/>
        <end position="33"/>
    </location>
</feature>
<feature type="transmembrane region" description="Helical" evidence="2">
    <location>
        <begin position="228"/>
        <end position="245"/>
    </location>
</feature>
<dbReference type="PANTHER" id="PTHR37488">
    <property type="entry name" value="DUF1275 DOMAIN-CONTAINING PROTEIN"/>
    <property type="match status" value="1"/>
</dbReference>
<evidence type="ECO:0000256" key="1">
    <source>
        <dbReference type="SAM" id="MobiDB-lite"/>
    </source>
</evidence>
<dbReference type="PANTHER" id="PTHR37488:SF7">
    <property type="entry name" value="DUF1275 DOMAIN PROTEIN"/>
    <property type="match status" value="1"/>
</dbReference>
<evidence type="ECO:0008006" key="5">
    <source>
        <dbReference type="Google" id="ProtNLM"/>
    </source>
</evidence>
<evidence type="ECO:0000256" key="2">
    <source>
        <dbReference type="SAM" id="Phobius"/>
    </source>
</evidence>
<reference evidence="3 4" key="1">
    <citation type="journal article" date="2015" name="Genome Announc.">
        <title>Draft Genome Sequence and Gene Annotation of the Entomopathogenic Fungus Verticillium hemipterigenum.</title>
        <authorList>
            <person name="Horn F."/>
            <person name="Habel A."/>
            <person name="Scharf D.H."/>
            <person name="Dworschak J."/>
            <person name="Brakhage A.A."/>
            <person name="Guthke R."/>
            <person name="Hertweck C."/>
            <person name="Linde J."/>
        </authorList>
    </citation>
    <scope>NUCLEOTIDE SEQUENCE [LARGE SCALE GENOMIC DNA]</scope>
</reference>
<accession>A0A0A1T3P1</accession>
<dbReference type="AlphaFoldDB" id="A0A0A1T3P1"/>
<feature type="transmembrane region" description="Helical" evidence="2">
    <location>
        <begin position="44"/>
        <end position="62"/>
    </location>
</feature>
<dbReference type="EMBL" id="CDHN01000001">
    <property type="protein sequence ID" value="CEJ80675.1"/>
    <property type="molecule type" value="Genomic_DNA"/>
</dbReference>
<sequence>MATPVDQSKMDVNNTSNSNSDTESAGGPQIKPARTMTQRISEELDTTLAFIPMLVCCFISGLTDGTIYGAYGTFVSMQTGNTIFVALGSSGFNNKPLGWARSLLSIGCFAIGSLSFARLYKFLGPKRRGTLMFSFFLQAVLVAIAAGIVQGGILDGTYPSHRPAGSVDYNEFIPIALLSFQAAGQIVSSRALSVGEVPTVVITSMVCDLMSDPKLFHTDRNDKRDRRAIAFVLTLTGAIAGGWISKASAAVQPSLWTVVGLKVVLVAAFALWKSKQPAPAEKKGSA</sequence>
<evidence type="ECO:0000313" key="3">
    <source>
        <dbReference type="EMBL" id="CEJ80675.1"/>
    </source>
</evidence>
<organism evidence="3 4">
    <name type="scientific">[Torrubiella] hemipterigena</name>
    <dbReference type="NCBI Taxonomy" id="1531966"/>
    <lineage>
        <taxon>Eukaryota</taxon>
        <taxon>Fungi</taxon>
        <taxon>Dikarya</taxon>
        <taxon>Ascomycota</taxon>
        <taxon>Pezizomycotina</taxon>
        <taxon>Sordariomycetes</taxon>
        <taxon>Hypocreomycetidae</taxon>
        <taxon>Hypocreales</taxon>
        <taxon>Clavicipitaceae</taxon>
        <taxon>Clavicipitaceae incertae sedis</taxon>
        <taxon>'Torrubiella' clade</taxon>
    </lineage>
</organism>
<feature type="transmembrane region" description="Helical" evidence="2">
    <location>
        <begin position="132"/>
        <end position="154"/>
    </location>
</feature>
<keyword evidence="2" id="KW-0472">Membrane</keyword>
<protein>
    <recommendedName>
        <fullName evidence="5">DUF1275 domain protein</fullName>
    </recommendedName>
</protein>
<keyword evidence="2" id="KW-1133">Transmembrane helix</keyword>
<evidence type="ECO:0000313" key="4">
    <source>
        <dbReference type="Proteomes" id="UP000039046"/>
    </source>
</evidence>
<dbReference type="Pfam" id="PF06912">
    <property type="entry name" value="DUF1275"/>
    <property type="match status" value="1"/>
</dbReference>
<feature type="transmembrane region" description="Helical" evidence="2">
    <location>
        <begin position="251"/>
        <end position="272"/>
    </location>
</feature>
<proteinExistence type="predicted"/>
<dbReference type="Proteomes" id="UP000039046">
    <property type="component" value="Unassembled WGS sequence"/>
</dbReference>
<keyword evidence="2" id="KW-0812">Transmembrane</keyword>